<dbReference type="Pfam" id="PF00314">
    <property type="entry name" value="Thaumatin"/>
    <property type="match status" value="1"/>
</dbReference>
<dbReference type="InterPro" id="IPR003609">
    <property type="entry name" value="Pan_app"/>
</dbReference>
<dbReference type="Gene3D" id="3.50.4.10">
    <property type="entry name" value="Hepatocyte Growth Factor"/>
    <property type="match status" value="1"/>
</dbReference>
<organism evidence="2 3">
    <name type="scientific">Rotaria magnacalcarata</name>
    <dbReference type="NCBI Taxonomy" id="392030"/>
    <lineage>
        <taxon>Eukaryota</taxon>
        <taxon>Metazoa</taxon>
        <taxon>Spiralia</taxon>
        <taxon>Gnathifera</taxon>
        <taxon>Rotifera</taxon>
        <taxon>Eurotatoria</taxon>
        <taxon>Bdelloidea</taxon>
        <taxon>Philodinida</taxon>
        <taxon>Philodinidae</taxon>
        <taxon>Rotaria</taxon>
    </lineage>
</organism>
<dbReference type="PANTHER" id="PTHR31013:SF2">
    <property type="entry name" value="THAUMATIN-LIKE PROTEIN"/>
    <property type="match status" value="1"/>
</dbReference>
<reference evidence="2" key="1">
    <citation type="submission" date="2021-02" db="EMBL/GenBank/DDBJ databases">
        <authorList>
            <person name="Nowell W R."/>
        </authorList>
    </citation>
    <scope>NUCLEOTIDE SEQUENCE</scope>
</reference>
<evidence type="ECO:0000313" key="3">
    <source>
        <dbReference type="Proteomes" id="UP000681720"/>
    </source>
</evidence>
<dbReference type="PROSITE" id="PS51367">
    <property type="entry name" value="THAUMATIN_2"/>
    <property type="match status" value="1"/>
</dbReference>
<evidence type="ECO:0000313" key="2">
    <source>
        <dbReference type="EMBL" id="CAF3975446.1"/>
    </source>
</evidence>
<comment type="caution">
    <text evidence="2">The sequence shown here is derived from an EMBL/GenBank/DDBJ whole genome shotgun (WGS) entry which is preliminary data.</text>
</comment>
<dbReference type="Proteomes" id="UP000681720">
    <property type="component" value="Unassembled WGS sequence"/>
</dbReference>
<dbReference type="InterPro" id="IPR037176">
    <property type="entry name" value="Osmotin/thaumatin-like_sf"/>
</dbReference>
<gene>
    <name evidence="2" type="ORF">GIL414_LOCUS10382</name>
</gene>
<dbReference type="SUPFAM" id="SSF49870">
    <property type="entry name" value="Osmotin, thaumatin-like protein"/>
    <property type="match status" value="1"/>
</dbReference>
<dbReference type="Pfam" id="PF14295">
    <property type="entry name" value="PAN_4"/>
    <property type="match status" value="1"/>
</dbReference>
<dbReference type="PANTHER" id="PTHR31013">
    <property type="entry name" value="THAUMATIN FAMILY PROTEIN-RELATED"/>
    <property type="match status" value="1"/>
</dbReference>
<protein>
    <recommendedName>
        <fullName evidence="1">Apple domain-containing protein</fullName>
    </recommendedName>
</protein>
<dbReference type="InterPro" id="IPR001938">
    <property type="entry name" value="Thaumatin"/>
</dbReference>
<dbReference type="EMBL" id="CAJOBJ010003714">
    <property type="protein sequence ID" value="CAF3975446.1"/>
    <property type="molecule type" value="Genomic_DNA"/>
</dbReference>
<accession>A0A8S2MY79</accession>
<name>A0A8S2MY79_9BILA</name>
<evidence type="ECO:0000259" key="1">
    <source>
        <dbReference type="Pfam" id="PF14295"/>
    </source>
</evidence>
<feature type="domain" description="Apple" evidence="1">
    <location>
        <begin position="206"/>
        <end position="248"/>
    </location>
</feature>
<dbReference type="Gene3D" id="2.60.110.10">
    <property type="entry name" value="Thaumatin"/>
    <property type="match status" value="1"/>
</dbReference>
<sequence>MVDVDDCGASANGFGMTCNGFGGQPPATLAEFTLGGWGGSDYYDLSNVDGNSTSMTIRPISGQYTVVNNPSLGKQRTYLIRVYVHHSCKWTTVVFIKYVAVFALQFCNAQQRARFDHLQNIYKNPDTRSLLCCSHDGNHGISLVDNVTPGGKCYVEQWPKLTQNTRYDQVFKSQCPDAYSWQFDDFASGSGSSLQWNGNKWTLSCDFPGNDMSNVRTRGEDCGGKCAQTSGCTHFAWNTYEGGTCWLKSDSVSKSNAVPRSDVPMICGVV</sequence>
<dbReference type="SMART" id="SM00205">
    <property type="entry name" value="THN"/>
    <property type="match status" value="1"/>
</dbReference>
<dbReference type="AlphaFoldDB" id="A0A8S2MY79"/>
<proteinExistence type="predicted"/>